<dbReference type="CDD" id="cd18037">
    <property type="entry name" value="DEXSc_Pif1_like"/>
    <property type="match status" value="1"/>
</dbReference>
<comment type="cofactor">
    <cofactor evidence="9">
        <name>Mg(2+)</name>
        <dbReference type="ChEBI" id="CHEBI:18420"/>
    </cofactor>
</comment>
<feature type="domain" description="AAA+ ATPase" evidence="12">
    <location>
        <begin position="33"/>
        <end position="236"/>
    </location>
</feature>
<keyword evidence="1 9" id="KW-0547">Nucleotide-binding</keyword>
<keyword evidence="10" id="KW-0175">Coiled coil</keyword>
<dbReference type="PANTHER" id="PTHR47642:SF5">
    <property type="entry name" value="ATP-DEPENDENT DNA HELICASE"/>
    <property type="match status" value="1"/>
</dbReference>
<dbReference type="OrthoDB" id="10251887at2759"/>
<comment type="caution">
    <text evidence="13">The sequence shown here is derived from an EMBL/GenBank/DDBJ whole genome shotgun (WGS) entry which is preliminary data.</text>
</comment>
<keyword evidence="14" id="KW-1185">Reference proteome</keyword>
<evidence type="ECO:0000313" key="13">
    <source>
        <dbReference type="EMBL" id="TNJ28558.1"/>
    </source>
</evidence>
<organism evidence="13 14">
    <name type="scientific">Giardia muris</name>
    <dbReference type="NCBI Taxonomy" id="5742"/>
    <lineage>
        <taxon>Eukaryota</taxon>
        <taxon>Metamonada</taxon>
        <taxon>Diplomonadida</taxon>
        <taxon>Hexamitidae</taxon>
        <taxon>Giardiinae</taxon>
        <taxon>Giardia</taxon>
    </lineage>
</organism>
<keyword evidence="2 9" id="KW-0227">DNA damage</keyword>
<dbReference type="SUPFAM" id="SSF52540">
    <property type="entry name" value="P-loop containing nucleoside triphosphate hydrolases"/>
    <property type="match status" value="2"/>
</dbReference>
<dbReference type="InterPro" id="IPR003593">
    <property type="entry name" value="AAA+_ATPase"/>
</dbReference>
<keyword evidence="5 9" id="KW-0067">ATP-binding</keyword>
<evidence type="ECO:0000256" key="10">
    <source>
        <dbReference type="SAM" id="Coils"/>
    </source>
</evidence>
<reference evidence="13 14" key="1">
    <citation type="submission" date="2019-05" db="EMBL/GenBank/DDBJ databases">
        <title>The compact genome of Giardia muris reveals important steps in the evolution of intestinal protozoan parasites.</title>
        <authorList>
            <person name="Xu F."/>
            <person name="Jimenez-Gonzalez A."/>
            <person name="Einarsson E."/>
            <person name="Astvaldsson A."/>
            <person name="Peirasmaki D."/>
            <person name="Eckmann L."/>
            <person name="Andersson J.O."/>
            <person name="Svard S.G."/>
            <person name="Jerlstrom-Hultqvist J."/>
        </authorList>
    </citation>
    <scope>NUCLEOTIDE SEQUENCE [LARGE SCALE GENOMIC DNA]</scope>
    <source>
        <strain evidence="13 14">Roberts-Thomson</strain>
    </source>
</reference>
<keyword evidence="8" id="KW-0413">Isomerase</keyword>
<evidence type="ECO:0000256" key="6">
    <source>
        <dbReference type="ARBA" id="ARBA00023125"/>
    </source>
</evidence>
<dbReference type="CDD" id="cd18809">
    <property type="entry name" value="SF1_C_RecD"/>
    <property type="match status" value="1"/>
</dbReference>
<dbReference type="Pfam" id="PF21530">
    <property type="entry name" value="Pif1_2B_dom"/>
    <property type="match status" value="1"/>
</dbReference>
<evidence type="ECO:0000256" key="2">
    <source>
        <dbReference type="ARBA" id="ARBA00022763"/>
    </source>
</evidence>
<evidence type="ECO:0000313" key="14">
    <source>
        <dbReference type="Proteomes" id="UP000315496"/>
    </source>
</evidence>
<feature type="region of interest" description="Disordered" evidence="11">
    <location>
        <begin position="576"/>
        <end position="631"/>
    </location>
</feature>
<dbReference type="GO" id="GO:0006310">
    <property type="term" value="P:DNA recombination"/>
    <property type="evidence" value="ECO:0007669"/>
    <property type="project" value="UniProtKB-KW"/>
</dbReference>
<evidence type="ECO:0000256" key="5">
    <source>
        <dbReference type="ARBA" id="ARBA00022840"/>
    </source>
</evidence>
<dbReference type="EC" id="5.6.2.3" evidence="9"/>
<dbReference type="GO" id="GO:0000723">
    <property type="term" value="P:telomere maintenance"/>
    <property type="evidence" value="ECO:0007669"/>
    <property type="project" value="InterPro"/>
</dbReference>
<protein>
    <recommendedName>
        <fullName evidence="9">ATP-dependent DNA helicase</fullName>
        <ecNumber evidence="9">5.6.2.3</ecNumber>
    </recommendedName>
</protein>
<keyword evidence="9" id="KW-0233">DNA recombination</keyword>
<dbReference type="GO" id="GO:0043139">
    <property type="term" value="F:5'-3' DNA helicase activity"/>
    <property type="evidence" value="ECO:0007669"/>
    <property type="project" value="UniProtKB-EC"/>
</dbReference>
<evidence type="ECO:0000256" key="4">
    <source>
        <dbReference type="ARBA" id="ARBA00022806"/>
    </source>
</evidence>
<dbReference type="SMART" id="SM00382">
    <property type="entry name" value="AAA"/>
    <property type="match status" value="1"/>
</dbReference>
<comment type="similarity">
    <text evidence="9">Belongs to the helicase family.</text>
</comment>
<dbReference type="Gene3D" id="3.40.50.300">
    <property type="entry name" value="P-loop containing nucleotide triphosphate hydrolases"/>
    <property type="match status" value="2"/>
</dbReference>
<dbReference type="GO" id="GO:0005524">
    <property type="term" value="F:ATP binding"/>
    <property type="evidence" value="ECO:0007669"/>
    <property type="project" value="UniProtKB-KW"/>
</dbReference>
<dbReference type="GO" id="GO:0006281">
    <property type="term" value="P:DNA repair"/>
    <property type="evidence" value="ECO:0007669"/>
    <property type="project" value="UniProtKB-KW"/>
</dbReference>
<keyword evidence="4 9" id="KW-0347">Helicase</keyword>
<dbReference type="InterPro" id="IPR027417">
    <property type="entry name" value="P-loop_NTPase"/>
</dbReference>
<dbReference type="GO" id="GO:0016887">
    <property type="term" value="F:ATP hydrolysis activity"/>
    <property type="evidence" value="ECO:0007669"/>
    <property type="project" value="RHEA"/>
</dbReference>
<dbReference type="Pfam" id="PF05970">
    <property type="entry name" value="PIF1"/>
    <property type="match status" value="1"/>
</dbReference>
<evidence type="ECO:0000259" key="12">
    <source>
        <dbReference type="SMART" id="SM00382"/>
    </source>
</evidence>
<dbReference type="Proteomes" id="UP000315496">
    <property type="component" value="Chromosome 2"/>
</dbReference>
<proteinExistence type="inferred from homology"/>
<dbReference type="InterPro" id="IPR010285">
    <property type="entry name" value="DNA_helicase_pif1-like_DEAD"/>
</dbReference>
<keyword evidence="6" id="KW-0238">DNA-binding</keyword>
<keyword evidence="3 9" id="KW-0378">Hydrolase</keyword>
<name>A0A4Z1SYH8_GIAMU</name>
<evidence type="ECO:0000256" key="1">
    <source>
        <dbReference type="ARBA" id="ARBA00022741"/>
    </source>
</evidence>
<evidence type="ECO:0000256" key="7">
    <source>
        <dbReference type="ARBA" id="ARBA00023204"/>
    </source>
</evidence>
<dbReference type="InterPro" id="IPR051055">
    <property type="entry name" value="PIF1_helicase"/>
</dbReference>
<gene>
    <name evidence="13" type="ORF">GMRT_22207</name>
</gene>
<evidence type="ECO:0000256" key="8">
    <source>
        <dbReference type="ARBA" id="ARBA00023235"/>
    </source>
</evidence>
<evidence type="ECO:0000256" key="11">
    <source>
        <dbReference type="SAM" id="MobiDB-lite"/>
    </source>
</evidence>
<feature type="region of interest" description="Disordered" evidence="11">
    <location>
        <begin position="661"/>
        <end position="692"/>
    </location>
</feature>
<dbReference type="PANTHER" id="PTHR47642">
    <property type="entry name" value="ATP-DEPENDENT DNA HELICASE"/>
    <property type="match status" value="1"/>
</dbReference>
<dbReference type="InterPro" id="IPR049163">
    <property type="entry name" value="Pif1-like_2B_dom"/>
</dbReference>
<comment type="catalytic activity">
    <reaction evidence="9">
        <text>ATP + H2O = ADP + phosphate + H(+)</text>
        <dbReference type="Rhea" id="RHEA:13065"/>
        <dbReference type="ChEBI" id="CHEBI:15377"/>
        <dbReference type="ChEBI" id="CHEBI:15378"/>
        <dbReference type="ChEBI" id="CHEBI:30616"/>
        <dbReference type="ChEBI" id="CHEBI:43474"/>
        <dbReference type="ChEBI" id="CHEBI:456216"/>
        <dbReference type="EC" id="5.6.2.3"/>
    </reaction>
</comment>
<sequence>MGGHKHKGRILQRPYYTDLSFEQKLLFRAAVCDRRPLFFSGSAGTGKSHLLRAIISGFNDEHPDGLAVTASTGTAAVNIAGCTIHSFSGLNADTVGDPRQLQAQIRQMRKAISERWKATEVLIIDECSMLQAEFFDALEQVAREKKRRTSFFGGIQVILCGDFLQLPPVTKNSKPFTWLFESSSFKEIKLKTSLVKSFRQQDPDFLTLLNELRVAKLSPLSKARLNQRLVRQEDIEAEQKREIERARKNYEEKEAYLKEEIARLEVEVDESLLALEKVTTQESFRNIFFRLLSSNRELITTKVTKSVTFYTCPTFPVSLKTHKKDVESVNQQRLRQTKETIFNMLAKDHNDTDKQEDPPKCITLAIGAQVLITKNLDVQKGICNGSQGVVIGIYYREASKRVSGRGLTMQHVPEKNLNVVDDDVVVELQLATTKYSLRPYLYEFKQSQERVKGTRAQFPLALAYAISIHKCQGMTLDNAIVDLKAAFSEGQVYVAISRLRSLEGLRMTSFQQDKVRANELAMRFHQSLLRIDPNDPDSLKKHMLWESNEELCKYPPPYYNLAANVPDLFEFFGLVEPSPPKSQHSSSHPEPPKTSQTNTGLRHPSPFKLRTQADPSRVHPELTMNASQQPPQRLQQLPVVPPIQQPAEKVPHVSVISISDSSDNNGGADYDHEAMNSTSPPARGEEEPPPNIIEPLHEESYVPQEPSPKFTIDMFLPTLHTLLKRPEVPARQPLDVFVQRQQQQLARSAADFFSDATPFQPADDLLFS</sequence>
<evidence type="ECO:0000256" key="3">
    <source>
        <dbReference type="ARBA" id="ARBA00022801"/>
    </source>
</evidence>
<dbReference type="AlphaFoldDB" id="A0A4Z1SYH8"/>
<dbReference type="VEuPathDB" id="GiardiaDB:GMRT_22207"/>
<feature type="coiled-coil region" evidence="10">
    <location>
        <begin position="222"/>
        <end position="281"/>
    </location>
</feature>
<accession>A0A4Z1SYH8</accession>
<dbReference type="EMBL" id="VDLU01000002">
    <property type="protein sequence ID" value="TNJ28558.1"/>
    <property type="molecule type" value="Genomic_DNA"/>
</dbReference>
<evidence type="ECO:0000256" key="9">
    <source>
        <dbReference type="RuleBase" id="RU363044"/>
    </source>
</evidence>
<keyword evidence="7 9" id="KW-0234">DNA repair</keyword>